<comment type="caution">
    <text evidence="1">The sequence shown here is derived from an EMBL/GenBank/DDBJ whole genome shotgun (WGS) entry which is preliminary data.</text>
</comment>
<evidence type="ECO:0000313" key="1">
    <source>
        <dbReference type="EMBL" id="MDN7241196.1"/>
    </source>
</evidence>
<evidence type="ECO:0000313" key="2">
    <source>
        <dbReference type="Proteomes" id="UP001172055"/>
    </source>
</evidence>
<name>A0ABT8MZX3_9BACL</name>
<gene>
    <name evidence="1" type="ORF">QWY14_05305</name>
</gene>
<dbReference type="EMBL" id="JAUJWV010000001">
    <property type="protein sequence ID" value="MDN7241196.1"/>
    <property type="molecule type" value="Genomic_DNA"/>
</dbReference>
<keyword evidence="2" id="KW-1185">Reference proteome</keyword>
<dbReference type="Proteomes" id="UP001172055">
    <property type="component" value="Unassembled WGS sequence"/>
</dbReference>
<proteinExistence type="predicted"/>
<sequence length="57" mass="6618">MAFEYRIQYAKTIIMGLGENGISKASMDEVNEYFEMSNSYSVESMEDVKRYEEAKGF</sequence>
<protein>
    <submittedName>
        <fullName evidence="1">Uncharacterized protein</fullName>
    </submittedName>
</protein>
<organism evidence="1 2">
    <name type="scientific">Planococcus shixiaomingii</name>
    <dbReference type="NCBI Taxonomy" id="3058393"/>
    <lineage>
        <taxon>Bacteria</taxon>
        <taxon>Bacillati</taxon>
        <taxon>Bacillota</taxon>
        <taxon>Bacilli</taxon>
        <taxon>Bacillales</taxon>
        <taxon>Caryophanaceae</taxon>
        <taxon>Planococcus</taxon>
    </lineage>
</organism>
<reference evidence="1 2" key="1">
    <citation type="submission" date="2023-06" db="EMBL/GenBank/DDBJ databases">
        <title>Novel species in genus Planococcus.</title>
        <authorList>
            <person name="Ning S."/>
        </authorList>
    </citation>
    <scope>NUCLEOTIDE SEQUENCE [LARGE SCALE GENOMIC DNA]</scope>
    <source>
        <strain evidence="1 2">N028</strain>
    </source>
</reference>
<accession>A0ABT8MZX3</accession>